<dbReference type="InterPro" id="IPR019083">
    <property type="entry name" value="SAM_Ribosomal_mS41"/>
</dbReference>
<keyword evidence="3" id="KW-0496">Mitochondrion</keyword>
<evidence type="ECO:0000256" key="4">
    <source>
        <dbReference type="ARBA" id="ARBA00035129"/>
    </source>
</evidence>
<sequence length="233" mass="25851">MILRPAPRFVANTTYTYTSLRKLHHRIPLRPVPAPTPFVPDAPTFLSLIGRKLAVHAGKIPSWEALFTLSSSQLRELGVEPARSRRYLLQWREKFRNGEYGIGGDAKYVSDGAAELRLVEAPTDSNARIVRVATATHTPGTRKMVVNVPAGTTDPLKAGVPLRPLEGIRVVGAKTIQGPHLEVLKGTQGLGAKLMAKEGIWEIKRGRKIDGGERRQAEVRFKRRSEENKAKKR</sequence>
<comment type="similarity">
    <text evidence="2">Belongs to the mitochondrion-specific ribosomal protein mS41 family.</text>
</comment>
<dbReference type="InterPro" id="IPR039603">
    <property type="entry name" value="Ribosomal_mS41"/>
</dbReference>
<reference evidence="7" key="1">
    <citation type="journal article" date="2020" name="Stud. Mycol.">
        <title>101 Dothideomycetes genomes: a test case for predicting lifestyles and emergence of pathogens.</title>
        <authorList>
            <person name="Haridas S."/>
            <person name="Albert R."/>
            <person name="Binder M."/>
            <person name="Bloem J."/>
            <person name="Labutti K."/>
            <person name="Salamov A."/>
            <person name="Andreopoulos B."/>
            <person name="Baker S."/>
            <person name="Barry K."/>
            <person name="Bills G."/>
            <person name="Bluhm B."/>
            <person name="Cannon C."/>
            <person name="Castanera R."/>
            <person name="Culley D."/>
            <person name="Daum C."/>
            <person name="Ezra D."/>
            <person name="Gonzalez J."/>
            <person name="Henrissat B."/>
            <person name="Kuo A."/>
            <person name="Liang C."/>
            <person name="Lipzen A."/>
            <person name="Lutzoni F."/>
            <person name="Magnuson J."/>
            <person name="Mondo S."/>
            <person name="Nolan M."/>
            <person name="Ohm R."/>
            <person name="Pangilinan J."/>
            <person name="Park H.-J."/>
            <person name="Ramirez L."/>
            <person name="Alfaro M."/>
            <person name="Sun H."/>
            <person name="Tritt A."/>
            <person name="Yoshinaga Y."/>
            <person name="Zwiers L.-H."/>
            <person name="Turgeon B."/>
            <person name="Goodwin S."/>
            <person name="Spatafora J."/>
            <person name="Crous P."/>
            <person name="Grigoriev I."/>
        </authorList>
    </citation>
    <scope>NUCLEOTIDE SEQUENCE</scope>
    <source>
        <strain evidence="7">CBS 269.34</strain>
    </source>
</reference>
<dbReference type="AlphaFoldDB" id="A0A6A6R437"/>
<evidence type="ECO:0000256" key="5">
    <source>
        <dbReference type="SAM" id="MobiDB-lite"/>
    </source>
</evidence>
<dbReference type="Pfam" id="PF09597">
    <property type="entry name" value="SAM_Ribosomal_mS41"/>
    <property type="match status" value="1"/>
</dbReference>
<dbReference type="PANTHER" id="PTHR28235:SF1">
    <property type="entry name" value="SMALL RIBOSOMAL SUBUNIT PROTEIN MS41"/>
    <property type="match status" value="1"/>
</dbReference>
<name>A0A6A6R437_9PEZI</name>
<dbReference type="GO" id="GO:0005739">
    <property type="term" value="C:mitochondrion"/>
    <property type="evidence" value="ECO:0007669"/>
    <property type="project" value="UniProtKB-SubCell"/>
</dbReference>
<accession>A0A6A6R437</accession>
<evidence type="ECO:0000256" key="2">
    <source>
        <dbReference type="ARBA" id="ARBA00010492"/>
    </source>
</evidence>
<dbReference type="SMART" id="SM01238">
    <property type="entry name" value="IGR"/>
    <property type="match status" value="1"/>
</dbReference>
<dbReference type="OrthoDB" id="18595at2759"/>
<evidence type="ECO:0000313" key="8">
    <source>
        <dbReference type="Proteomes" id="UP000799750"/>
    </source>
</evidence>
<dbReference type="PANTHER" id="PTHR28235">
    <property type="entry name" value="PROTEIN FYV4, MITOCHONDRIAL"/>
    <property type="match status" value="1"/>
</dbReference>
<keyword evidence="8" id="KW-1185">Reference proteome</keyword>
<evidence type="ECO:0000256" key="1">
    <source>
        <dbReference type="ARBA" id="ARBA00004173"/>
    </source>
</evidence>
<dbReference type="EMBL" id="MU004184">
    <property type="protein sequence ID" value="KAF2499491.1"/>
    <property type="molecule type" value="Genomic_DNA"/>
</dbReference>
<feature type="domain" description="Small ribosomal subunit protein mS41 SAM" evidence="6">
    <location>
        <begin position="42"/>
        <end position="98"/>
    </location>
</feature>
<feature type="region of interest" description="Disordered" evidence="5">
    <location>
        <begin position="212"/>
        <end position="233"/>
    </location>
</feature>
<proteinExistence type="inferred from homology"/>
<evidence type="ECO:0000256" key="3">
    <source>
        <dbReference type="ARBA" id="ARBA00023128"/>
    </source>
</evidence>
<evidence type="ECO:0000313" key="7">
    <source>
        <dbReference type="EMBL" id="KAF2499491.1"/>
    </source>
</evidence>
<dbReference type="Proteomes" id="UP000799750">
    <property type="component" value="Unassembled WGS sequence"/>
</dbReference>
<gene>
    <name evidence="7" type="ORF">BU16DRAFT_273382</name>
</gene>
<organism evidence="7 8">
    <name type="scientific">Lophium mytilinum</name>
    <dbReference type="NCBI Taxonomy" id="390894"/>
    <lineage>
        <taxon>Eukaryota</taxon>
        <taxon>Fungi</taxon>
        <taxon>Dikarya</taxon>
        <taxon>Ascomycota</taxon>
        <taxon>Pezizomycotina</taxon>
        <taxon>Dothideomycetes</taxon>
        <taxon>Pleosporomycetidae</taxon>
        <taxon>Mytilinidiales</taxon>
        <taxon>Mytilinidiaceae</taxon>
        <taxon>Lophium</taxon>
    </lineage>
</organism>
<evidence type="ECO:0000259" key="6">
    <source>
        <dbReference type="SMART" id="SM01238"/>
    </source>
</evidence>
<comment type="subcellular location">
    <subcellularLocation>
        <location evidence="1">Mitochondrion</location>
    </subcellularLocation>
</comment>
<protein>
    <recommendedName>
        <fullName evidence="4">Small ribosomal subunit protein mS41</fullName>
    </recommendedName>
</protein>